<keyword evidence="2" id="KW-1185">Reference proteome</keyword>
<dbReference type="PANTHER" id="PTHR12861">
    <property type="entry name" value="TRANSLOCON-ASSOCIATED PROTEIN, BETA SUBUNIT PRECURSOR TRAP-BETA SIGNAL SEQUENCE RECEPTOR BETA SUBUNIT"/>
    <property type="match status" value="1"/>
</dbReference>
<dbReference type="GeneID" id="110800105"/>
<reference evidence="3" key="2">
    <citation type="submission" date="2025-08" db="UniProtKB">
        <authorList>
            <consortium name="RefSeq"/>
        </authorList>
    </citation>
    <scope>IDENTIFICATION</scope>
    <source>
        <tissue evidence="3">Leaf</tissue>
    </source>
</reference>
<name>A0ABM3QPB0_SPIOL</name>
<dbReference type="RefSeq" id="XP_056685201.1">
    <property type="nucleotide sequence ID" value="XM_056829223.1"/>
</dbReference>
<dbReference type="PANTHER" id="PTHR12861:SF3">
    <property type="entry name" value="TRANSLOCON-ASSOCIATED PROTEIN SUBUNIT BETA"/>
    <property type="match status" value="1"/>
</dbReference>
<sequence length="156" mass="16753">MAISINKLGFTIVALMLTIGAAMADSESAFIVAHKKATLTKLKNGVERISVSIDIYNRGSLTVYDVSLVDKNWPTDSFDVVSGNFSRSWDSLDAGAIVSHAIELEPKVKGLFQGSPAVITFRIPNKAAPVVAYSTPISPMNMLADTTPQNKLDLVI</sequence>
<dbReference type="Pfam" id="PF05753">
    <property type="entry name" value="TRAP_beta"/>
    <property type="match status" value="1"/>
</dbReference>
<accession>A0ABM3QPB0</accession>
<organism evidence="2 3">
    <name type="scientific">Spinacia oleracea</name>
    <name type="common">Spinach</name>
    <dbReference type="NCBI Taxonomy" id="3562"/>
    <lineage>
        <taxon>Eukaryota</taxon>
        <taxon>Viridiplantae</taxon>
        <taxon>Streptophyta</taxon>
        <taxon>Embryophyta</taxon>
        <taxon>Tracheophyta</taxon>
        <taxon>Spermatophyta</taxon>
        <taxon>Magnoliopsida</taxon>
        <taxon>eudicotyledons</taxon>
        <taxon>Gunneridae</taxon>
        <taxon>Pentapetalae</taxon>
        <taxon>Caryophyllales</taxon>
        <taxon>Chenopodiaceae</taxon>
        <taxon>Chenopodioideae</taxon>
        <taxon>Anserineae</taxon>
        <taxon>Spinacia</taxon>
    </lineage>
</organism>
<keyword evidence="1" id="KW-0732">Signal</keyword>
<proteinExistence type="predicted"/>
<evidence type="ECO:0000313" key="2">
    <source>
        <dbReference type="Proteomes" id="UP000813463"/>
    </source>
</evidence>
<reference evidence="2" key="1">
    <citation type="journal article" date="2021" name="Nat. Commun.">
        <title>Genomic analyses provide insights into spinach domestication and the genetic basis of agronomic traits.</title>
        <authorList>
            <person name="Cai X."/>
            <person name="Sun X."/>
            <person name="Xu C."/>
            <person name="Sun H."/>
            <person name="Wang X."/>
            <person name="Ge C."/>
            <person name="Zhang Z."/>
            <person name="Wang Q."/>
            <person name="Fei Z."/>
            <person name="Jiao C."/>
            <person name="Wang Q."/>
        </authorList>
    </citation>
    <scope>NUCLEOTIDE SEQUENCE [LARGE SCALE GENOMIC DNA]</scope>
    <source>
        <strain evidence="2">cv. Varoflay</strain>
    </source>
</reference>
<feature type="signal peptide" evidence="1">
    <location>
        <begin position="1"/>
        <end position="24"/>
    </location>
</feature>
<feature type="chain" id="PRO_5047317224" description="Translocon-associated protein subunit beta" evidence="1">
    <location>
        <begin position="25"/>
        <end position="156"/>
    </location>
</feature>
<dbReference type="Proteomes" id="UP000813463">
    <property type="component" value="Chromosome 5"/>
</dbReference>
<evidence type="ECO:0000256" key="1">
    <source>
        <dbReference type="SAM" id="SignalP"/>
    </source>
</evidence>
<evidence type="ECO:0000313" key="3">
    <source>
        <dbReference type="RefSeq" id="XP_056685201.1"/>
    </source>
</evidence>
<gene>
    <name evidence="3" type="primary">LOC110800105</name>
</gene>
<protein>
    <recommendedName>
        <fullName evidence="4">Translocon-associated protein subunit beta</fullName>
    </recommendedName>
</protein>
<evidence type="ECO:0008006" key="4">
    <source>
        <dbReference type="Google" id="ProtNLM"/>
    </source>
</evidence>